<reference evidence="1 2" key="1">
    <citation type="journal article" date="2018" name="G3 (Bethesda)">
        <title>Phylogenetic and Phylogenomic Definition of Rhizopus Species.</title>
        <authorList>
            <person name="Gryganskyi A.P."/>
            <person name="Golan J."/>
            <person name="Dolatabadi S."/>
            <person name="Mondo S."/>
            <person name="Robb S."/>
            <person name="Idnurm A."/>
            <person name="Muszewska A."/>
            <person name="Steczkiewicz K."/>
            <person name="Masonjones S."/>
            <person name="Liao H.L."/>
            <person name="Gajdeczka M.T."/>
            <person name="Anike F."/>
            <person name="Vuek A."/>
            <person name="Anishchenko I.M."/>
            <person name="Voigt K."/>
            <person name="de Hoog G.S."/>
            <person name="Smith M.E."/>
            <person name="Heitman J."/>
            <person name="Vilgalys R."/>
            <person name="Stajich J.E."/>
        </authorList>
    </citation>
    <scope>NUCLEOTIDE SEQUENCE [LARGE SCALE GENOMIC DNA]</scope>
    <source>
        <strain evidence="1 2">CBS 357.93</strain>
    </source>
</reference>
<accession>A0A367KG97</accession>
<dbReference type="SUPFAM" id="SSF48613">
    <property type="entry name" value="Heme oxygenase-like"/>
    <property type="match status" value="1"/>
</dbReference>
<protein>
    <submittedName>
        <fullName evidence="1">Uncharacterized protein</fullName>
    </submittedName>
</protein>
<dbReference type="STRING" id="86630.A0A367KG97"/>
<dbReference type="Proteomes" id="UP000252139">
    <property type="component" value="Unassembled WGS sequence"/>
</dbReference>
<dbReference type="AlphaFoldDB" id="A0A367KG97"/>
<evidence type="ECO:0000313" key="2">
    <source>
        <dbReference type="Proteomes" id="UP000252139"/>
    </source>
</evidence>
<sequence>MAVDELEALAEHSISSSEARFKEVCSTFEQAVRLEIMFWEMVSIAIYLLFKSDLNKYFKMPAH</sequence>
<dbReference type="InterPro" id="IPR016084">
    <property type="entry name" value="Haem_Oase-like_multi-hlx"/>
</dbReference>
<organism evidence="1 2">
    <name type="scientific">Rhizopus azygosporus</name>
    <name type="common">Rhizopus microsporus var. azygosporus</name>
    <dbReference type="NCBI Taxonomy" id="86630"/>
    <lineage>
        <taxon>Eukaryota</taxon>
        <taxon>Fungi</taxon>
        <taxon>Fungi incertae sedis</taxon>
        <taxon>Mucoromycota</taxon>
        <taxon>Mucoromycotina</taxon>
        <taxon>Mucoromycetes</taxon>
        <taxon>Mucorales</taxon>
        <taxon>Mucorineae</taxon>
        <taxon>Rhizopodaceae</taxon>
        <taxon>Rhizopus</taxon>
    </lineage>
</organism>
<evidence type="ECO:0000313" key="1">
    <source>
        <dbReference type="EMBL" id="RCI00872.1"/>
    </source>
</evidence>
<comment type="caution">
    <text evidence="1">The sequence shown here is derived from an EMBL/GenBank/DDBJ whole genome shotgun (WGS) entry which is preliminary data.</text>
</comment>
<dbReference type="OrthoDB" id="10028886at2759"/>
<proteinExistence type="predicted"/>
<dbReference type="EMBL" id="PJQL01000036">
    <property type="protein sequence ID" value="RCI00872.1"/>
    <property type="molecule type" value="Genomic_DNA"/>
</dbReference>
<keyword evidence="2" id="KW-1185">Reference proteome</keyword>
<gene>
    <name evidence="1" type="ORF">CU097_011873</name>
</gene>
<name>A0A367KG97_RHIAZ</name>
<dbReference type="Gene3D" id="1.20.910.10">
    <property type="entry name" value="Heme oxygenase-like"/>
    <property type="match status" value="1"/>
</dbReference>